<protein>
    <recommendedName>
        <fullName evidence="4">Small ribosomal subunit protein bS21</fullName>
    </recommendedName>
</protein>
<evidence type="ECO:0000313" key="6">
    <source>
        <dbReference type="Proteomes" id="UP000177575"/>
    </source>
</evidence>
<keyword evidence="2" id="KW-0689">Ribosomal protein</keyword>
<name>A0A1G2Q3D8_9BACT</name>
<dbReference type="GO" id="GO:0006412">
    <property type="term" value="P:translation"/>
    <property type="evidence" value="ECO:0007669"/>
    <property type="project" value="InterPro"/>
</dbReference>
<dbReference type="GO" id="GO:0003735">
    <property type="term" value="F:structural constituent of ribosome"/>
    <property type="evidence" value="ECO:0007669"/>
    <property type="project" value="InterPro"/>
</dbReference>
<proteinExistence type="inferred from homology"/>
<dbReference type="Proteomes" id="UP000177575">
    <property type="component" value="Unassembled WGS sequence"/>
</dbReference>
<dbReference type="InterPro" id="IPR001911">
    <property type="entry name" value="Ribosomal_bS21"/>
</dbReference>
<evidence type="ECO:0000256" key="2">
    <source>
        <dbReference type="ARBA" id="ARBA00022980"/>
    </source>
</evidence>
<gene>
    <name evidence="5" type="ORF">A2388_01120</name>
</gene>
<accession>A0A1G2Q3D8</accession>
<evidence type="ECO:0000256" key="1">
    <source>
        <dbReference type="ARBA" id="ARBA00006640"/>
    </source>
</evidence>
<evidence type="ECO:0000313" key="5">
    <source>
        <dbReference type="EMBL" id="OHA54549.1"/>
    </source>
</evidence>
<evidence type="ECO:0000256" key="4">
    <source>
        <dbReference type="ARBA" id="ARBA00035135"/>
    </source>
</evidence>
<dbReference type="GO" id="GO:0005840">
    <property type="term" value="C:ribosome"/>
    <property type="evidence" value="ECO:0007669"/>
    <property type="project" value="UniProtKB-KW"/>
</dbReference>
<dbReference type="Pfam" id="PF01165">
    <property type="entry name" value="Ribosomal_S21"/>
    <property type="match status" value="1"/>
</dbReference>
<dbReference type="AlphaFoldDB" id="A0A1G2Q3D8"/>
<reference evidence="5 6" key="1">
    <citation type="journal article" date="2016" name="Nat. Commun.">
        <title>Thousands of microbial genomes shed light on interconnected biogeochemical processes in an aquifer system.</title>
        <authorList>
            <person name="Anantharaman K."/>
            <person name="Brown C.T."/>
            <person name="Hug L.A."/>
            <person name="Sharon I."/>
            <person name="Castelle C.J."/>
            <person name="Probst A.J."/>
            <person name="Thomas B.C."/>
            <person name="Singh A."/>
            <person name="Wilkins M.J."/>
            <person name="Karaoz U."/>
            <person name="Brodie E.L."/>
            <person name="Williams K.H."/>
            <person name="Hubbard S.S."/>
            <person name="Banfield J.F."/>
        </authorList>
    </citation>
    <scope>NUCLEOTIDE SEQUENCE [LARGE SCALE GENOMIC DNA]</scope>
</reference>
<evidence type="ECO:0000256" key="3">
    <source>
        <dbReference type="ARBA" id="ARBA00023274"/>
    </source>
</evidence>
<sequence length="92" mass="11131">MIEVKRRDGESVEGLMRRFSKRVQQSGVILRTKKRRFFATDKTKREQRSDALRRVAIRVRREYLRKTGQLSEEDLRSRNPRIKAMIKRTIKK</sequence>
<dbReference type="EMBL" id="MHTC01000047">
    <property type="protein sequence ID" value="OHA54549.1"/>
    <property type="molecule type" value="Genomic_DNA"/>
</dbReference>
<organism evidence="5 6">
    <name type="scientific">Candidatus Veblenbacteria bacterium RIFOXYB1_FULL_43_13</name>
    <dbReference type="NCBI Taxonomy" id="1802426"/>
    <lineage>
        <taxon>Bacteria</taxon>
        <taxon>Candidatus Vebleniibacteriota</taxon>
    </lineage>
</organism>
<comment type="caution">
    <text evidence="5">The sequence shown here is derived from an EMBL/GenBank/DDBJ whole genome shotgun (WGS) entry which is preliminary data.</text>
</comment>
<dbReference type="InterPro" id="IPR038380">
    <property type="entry name" value="Ribosomal_bS21_sf"/>
</dbReference>
<dbReference type="GO" id="GO:1990904">
    <property type="term" value="C:ribonucleoprotein complex"/>
    <property type="evidence" value="ECO:0007669"/>
    <property type="project" value="UniProtKB-KW"/>
</dbReference>
<dbReference type="Gene3D" id="1.20.5.1150">
    <property type="entry name" value="Ribosomal protein S8"/>
    <property type="match status" value="1"/>
</dbReference>
<comment type="similarity">
    <text evidence="1">Belongs to the bacterial ribosomal protein bS21 family.</text>
</comment>
<keyword evidence="3" id="KW-0687">Ribonucleoprotein</keyword>